<proteinExistence type="predicted"/>
<reference evidence="4" key="1">
    <citation type="submission" date="2020-07" db="EMBL/GenBank/DDBJ databases">
        <title>Multicomponent nature underlies the extraordinary mechanical properties of spider dragline silk.</title>
        <authorList>
            <person name="Kono N."/>
            <person name="Nakamura H."/>
            <person name="Mori M."/>
            <person name="Yoshida Y."/>
            <person name="Ohtoshi R."/>
            <person name="Malay A.D."/>
            <person name="Moran D.A.P."/>
            <person name="Tomita M."/>
            <person name="Numata K."/>
            <person name="Arakawa K."/>
        </authorList>
    </citation>
    <scope>NUCLEOTIDE SEQUENCE</scope>
</reference>
<evidence type="ECO:0000256" key="1">
    <source>
        <dbReference type="ARBA" id="ARBA00021360"/>
    </source>
</evidence>
<gene>
    <name evidence="4" type="primary">UBL5</name>
    <name evidence="4" type="ORF">TNCT_660801</name>
</gene>
<evidence type="ECO:0000256" key="2">
    <source>
        <dbReference type="ARBA" id="ARBA00022786"/>
    </source>
</evidence>
<dbReference type="InterPro" id="IPR039732">
    <property type="entry name" value="Hub1/Ubl5"/>
</dbReference>
<dbReference type="OrthoDB" id="3881at2759"/>
<dbReference type="FunFam" id="3.10.20.90:FF:000052">
    <property type="entry name" value="Ubiquitin-like protein 5"/>
    <property type="match status" value="1"/>
</dbReference>
<sequence length="84" mass="9984">MESQISWKYFKMIEVTCNDRLGKKVRIKCNGDDTIGDLKKLISAQTGTRWDKIVLKKWYTIFKDNITLADYEIHDGMNLELYYQ</sequence>
<dbReference type="PROSITE" id="PS50053">
    <property type="entry name" value="UBIQUITIN_2"/>
    <property type="match status" value="1"/>
</dbReference>
<dbReference type="AlphaFoldDB" id="A0A8X6LSR7"/>
<keyword evidence="5" id="KW-1185">Reference proteome</keyword>
<dbReference type="InterPro" id="IPR000626">
    <property type="entry name" value="Ubiquitin-like_dom"/>
</dbReference>
<evidence type="ECO:0000313" key="5">
    <source>
        <dbReference type="Proteomes" id="UP000887116"/>
    </source>
</evidence>
<dbReference type="Pfam" id="PF00240">
    <property type="entry name" value="ubiquitin"/>
    <property type="match status" value="1"/>
</dbReference>
<comment type="caution">
    <text evidence="4">The sequence shown here is derived from an EMBL/GenBank/DDBJ whole genome shotgun (WGS) entry which is preliminary data.</text>
</comment>
<feature type="domain" description="Ubiquitin-like" evidence="3">
    <location>
        <begin position="13"/>
        <end position="84"/>
    </location>
</feature>
<dbReference type="Gene3D" id="3.10.20.90">
    <property type="entry name" value="Phosphatidylinositol 3-kinase Catalytic Subunit, Chain A, domain 1"/>
    <property type="match status" value="1"/>
</dbReference>
<dbReference type="PANTHER" id="PTHR13042">
    <property type="entry name" value="UBIQUITIN-LIKE PROTEIN 5"/>
    <property type="match status" value="1"/>
</dbReference>
<organism evidence="4 5">
    <name type="scientific">Trichonephila clavata</name>
    <name type="common">Joro spider</name>
    <name type="synonym">Nephila clavata</name>
    <dbReference type="NCBI Taxonomy" id="2740835"/>
    <lineage>
        <taxon>Eukaryota</taxon>
        <taxon>Metazoa</taxon>
        <taxon>Ecdysozoa</taxon>
        <taxon>Arthropoda</taxon>
        <taxon>Chelicerata</taxon>
        <taxon>Arachnida</taxon>
        <taxon>Araneae</taxon>
        <taxon>Araneomorphae</taxon>
        <taxon>Entelegynae</taxon>
        <taxon>Araneoidea</taxon>
        <taxon>Nephilidae</taxon>
        <taxon>Trichonephila</taxon>
    </lineage>
</organism>
<evidence type="ECO:0000313" key="4">
    <source>
        <dbReference type="EMBL" id="GFR18594.1"/>
    </source>
</evidence>
<dbReference type="EMBL" id="BMAO01017813">
    <property type="protein sequence ID" value="GFR18594.1"/>
    <property type="molecule type" value="Genomic_DNA"/>
</dbReference>
<dbReference type="CDD" id="cd01791">
    <property type="entry name" value="Ubl_UBL5"/>
    <property type="match status" value="1"/>
</dbReference>
<name>A0A8X6LSR7_TRICU</name>
<dbReference type="Proteomes" id="UP000887116">
    <property type="component" value="Unassembled WGS sequence"/>
</dbReference>
<accession>A0A8X6LSR7</accession>
<protein>
    <recommendedName>
        <fullName evidence="1">Ubiquitin-like protein 5</fullName>
    </recommendedName>
</protein>
<dbReference type="SUPFAM" id="SSF54236">
    <property type="entry name" value="Ubiquitin-like"/>
    <property type="match status" value="1"/>
</dbReference>
<evidence type="ECO:0000259" key="3">
    <source>
        <dbReference type="PROSITE" id="PS50053"/>
    </source>
</evidence>
<dbReference type="InterPro" id="IPR029071">
    <property type="entry name" value="Ubiquitin-like_domsf"/>
</dbReference>
<keyword evidence="2" id="KW-0833">Ubl conjugation pathway</keyword>